<accession>A0ABV2YH61</accession>
<dbReference type="RefSeq" id="WP_108954205.1">
    <property type="nucleotide sequence ID" value="NZ_BEVZ01000004.1"/>
</dbReference>
<evidence type="ECO:0000256" key="1">
    <source>
        <dbReference type="SAM" id="Coils"/>
    </source>
</evidence>
<proteinExistence type="predicted"/>
<reference evidence="3 4" key="1">
    <citation type="submission" date="2024-06" db="EMBL/GenBank/DDBJ databases">
        <title>The Natural Products Discovery Center: Release of the First 8490 Sequenced Strains for Exploring Actinobacteria Biosynthetic Diversity.</title>
        <authorList>
            <person name="Kalkreuter E."/>
            <person name="Kautsar S.A."/>
            <person name="Yang D."/>
            <person name="Bader C.D."/>
            <person name="Teijaro C.N."/>
            <person name="Fluegel L."/>
            <person name="Davis C.M."/>
            <person name="Simpson J.R."/>
            <person name="Lauterbach L."/>
            <person name="Steele A.D."/>
            <person name="Gui C."/>
            <person name="Meng S."/>
            <person name="Li G."/>
            <person name="Viehrig K."/>
            <person name="Ye F."/>
            <person name="Su P."/>
            <person name="Kiefer A.F."/>
            <person name="Nichols A."/>
            <person name="Cepeda A.J."/>
            <person name="Yan W."/>
            <person name="Fan B."/>
            <person name="Jiang Y."/>
            <person name="Adhikari A."/>
            <person name="Zheng C.-J."/>
            <person name="Schuster L."/>
            <person name="Cowan T.M."/>
            <person name="Smanski M.J."/>
            <person name="Chevrette M.G."/>
            <person name="De Carvalho L.P.S."/>
            <person name="Shen B."/>
        </authorList>
    </citation>
    <scope>NUCLEOTIDE SEQUENCE [LARGE SCALE GENOMIC DNA]</scope>
    <source>
        <strain evidence="3 4">NPDC038104</strain>
    </source>
</reference>
<evidence type="ECO:0000313" key="3">
    <source>
        <dbReference type="EMBL" id="MEU3555059.1"/>
    </source>
</evidence>
<feature type="region of interest" description="Disordered" evidence="2">
    <location>
        <begin position="141"/>
        <end position="173"/>
    </location>
</feature>
<keyword evidence="3" id="KW-0132">Cell division</keyword>
<feature type="compositionally biased region" description="Low complexity" evidence="2">
    <location>
        <begin position="257"/>
        <end position="287"/>
    </location>
</feature>
<dbReference type="EMBL" id="JBEZUR010000015">
    <property type="protein sequence ID" value="MEU3555059.1"/>
    <property type="molecule type" value="Genomic_DNA"/>
</dbReference>
<gene>
    <name evidence="3" type="ORF">AB0E65_12720</name>
</gene>
<name>A0ABV2YH61_9ACTN</name>
<dbReference type="PANTHER" id="PTHR38010">
    <property type="entry name" value="SLR0848 PROTEIN"/>
    <property type="match status" value="1"/>
</dbReference>
<dbReference type="GO" id="GO:0051301">
    <property type="term" value="P:cell division"/>
    <property type="evidence" value="ECO:0007669"/>
    <property type="project" value="UniProtKB-KW"/>
</dbReference>
<keyword evidence="4" id="KW-1185">Reference proteome</keyword>
<feature type="region of interest" description="Disordered" evidence="2">
    <location>
        <begin position="241"/>
        <end position="387"/>
    </location>
</feature>
<keyword evidence="1" id="KW-0175">Coiled coil</keyword>
<keyword evidence="3" id="KW-0131">Cell cycle</keyword>
<protein>
    <submittedName>
        <fullName evidence="3">Cell division initiation protein</fullName>
    </submittedName>
</protein>
<dbReference type="Proteomes" id="UP001550850">
    <property type="component" value="Unassembled WGS sequence"/>
</dbReference>
<sequence>MDVQNKLDEIVGMVSGARSMPMSASCVVNRAELLALLEEVRDALPGSLAQAQELIGGRETMVQQAREEADRIVESAHAERASLISGTEIAHQAQQEAERILTEARAEAEEIRAEADDYVDSKLANFEVVLTKTLGSVGRGREKLLGTGPGVDENGYEDEDAPERSHDPETLRRDADSYVDAKLGAFEAVLAKTLEAVGRGRDKLQGRIASDALADLPLGEDGMPLAHESDEDFLAGLADAAQAPERRPERPQPQLPQQPQHQPQYDQQAPYEQQPQHQHPYEQQAAQDPYGYQQPQPAAASYGYDQQGGHAQGYGYDYQQGDPYAAYGQQPQQPQQQPAQQAQPGYDQGYGYAEPAPAARALDETSFFDTGMITPEQLRAYEQGRGQ</sequence>
<comment type="caution">
    <text evidence="3">The sequence shown here is derived from an EMBL/GenBank/DDBJ whole genome shotgun (WGS) entry which is preliminary data.</text>
</comment>
<organism evidence="3 4">
    <name type="scientific">Streptomyces fragilis</name>
    <dbReference type="NCBI Taxonomy" id="67301"/>
    <lineage>
        <taxon>Bacteria</taxon>
        <taxon>Bacillati</taxon>
        <taxon>Actinomycetota</taxon>
        <taxon>Actinomycetes</taxon>
        <taxon>Kitasatosporales</taxon>
        <taxon>Streptomycetaceae</taxon>
        <taxon>Streptomyces</taxon>
    </lineage>
</organism>
<evidence type="ECO:0000256" key="2">
    <source>
        <dbReference type="SAM" id="MobiDB-lite"/>
    </source>
</evidence>
<dbReference type="PANTHER" id="PTHR38010:SF1">
    <property type="entry name" value="SLR0848 PROTEIN"/>
    <property type="match status" value="1"/>
</dbReference>
<feature type="compositionally biased region" description="Low complexity" evidence="2">
    <location>
        <begin position="302"/>
        <end position="353"/>
    </location>
</feature>
<feature type="coiled-coil region" evidence="1">
    <location>
        <begin position="90"/>
        <end position="121"/>
    </location>
</feature>
<evidence type="ECO:0000313" key="4">
    <source>
        <dbReference type="Proteomes" id="UP001550850"/>
    </source>
</evidence>
<feature type="compositionally biased region" description="Basic and acidic residues" evidence="2">
    <location>
        <begin position="162"/>
        <end position="173"/>
    </location>
</feature>